<dbReference type="GO" id="GO:0005249">
    <property type="term" value="F:voltage-gated potassium channel activity"/>
    <property type="evidence" value="ECO:0007669"/>
    <property type="project" value="UniProtKB-UniRule"/>
</dbReference>
<dbReference type="SUPFAM" id="SSF51206">
    <property type="entry name" value="cAMP-binding domain-like"/>
    <property type="match status" value="1"/>
</dbReference>
<evidence type="ECO:0000256" key="10">
    <source>
        <dbReference type="ARBA" id="ARBA00023065"/>
    </source>
</evidence>
<dbReference type="Proteomes" id="UP000007752">
    <property type="component" value="Chromosome 1"/>
</dbReference>
<keyword evidence="8 13" id="KW-0630">Potassium</keyword>
<keyword evidence="11 13" id="KW-0472">Membrane</keyword>
<evidence type="ECO:0000256" key="9">
    <source>
        <dbReference type="ARBA" id="ARBA00022989"/>
    </source>
</evidence>
<dbReference type="Pfam" id="PF11834">
    <property type="entry name" value="KHA"/>
    <property type="match status" value="1"/>
</dbReference>
<organism evidence="16">
    <name type="scientific">Oryza sativa subsp. japonica</name>
    <name type="common">Rice</name>
    <dbReference type="NCBI Taxonomy" id="39947"/>
    <lineage>
        <taxon>Eukaryota</taxon>
        <taxon>Viridiplantae</taxon>
        <taxon>Streptophyta</taxon>
        <taxon>Embryophyta</taxon>
        <taxon>Tracheophyta</taxon>
        <taxon>Spermatophyta</taxon>
        <taxon>Magnoliopsida</taxon>
        <taxon>Liliopsida</taxon>
        <taxon>Poales</taxon>
        <taxon>Poaceae</taxon>
        <taxon>BOP clade</taxon>
        <taxon>Oryzoideae</taxon>
        <taxon>Oryzeae</taxon>
        <taxon>Oryzinae</taxon>
        <taxon>Oryza</taxon>
        <taxon>Oryza sativa</taxon>
    </lineage>
</organism>
<dbReference type="InterPro" id="IPR045319">
    <property type="entry name" value="KAT/AKT"/>
</dbReference>
<dbReference type="PROSITE" id="PS51490">
    <property type="entry name" value="KHA"/>
    <property type="match status" value="1"/>
</dbReference>
<feature type="transmembrane region" description="Helical" evidence="13">
    <location>
        <begin position="121"/>
        <end position="146"/>
    </location>
</feature>
<comment type="caution">
    <text evidence="13">Lacks conserved residue(s) required for the propagation of feature annotation.</text>
</comment>
<dbReference type="SMART" id="SM00100">
    <property type="entry name" value="cNMP"/>
    <property type="match status" value="1"/>
</dbReference>
<evidence type="ECO:0000256" key="8">
    <source>
        <dbReference type="ARBA" id="ARBA00022958"/>
    </source>
</evidence>
<gene>
    <name evidence="16" type="ORF">OsJ_00846</name>
</gene>
<evidence type="ECO:0000256" key="12">
    <source>
        <dbReference type="ARBA" id="ARBA00023303"/>
    </source>
</evidence>
<comment type="similarity">
    <text evidence="2 13">Belongs to the potassium channel family. Plant (TC 1.A.1.4) subfamily.</text>
</comment>
<dbReference type="Gene3D" id="2.60.120.10">
    <property type="entry name" value="Jelly Rolls"/>
    <property type="match status" value="1"/>
</dbReference>
<dbReference type="FunFam" id="2.60.120.10:FF:000074">
    <property type="entry name" value="Potassium channel KAT2"/>
    <property type="match status" value="1"/>
</dbReference>
<dbReference type="PROSITE" id="PS50042">
    <property type="entry name" value="CNMP_BINDING_3"/>
    <property type="match status" value="1"/>
</dbReference>
<keyword evidence="4 13" id="KW-0633">Potassium transport</keyword>
<evidence type="ECO:0000256" key="11">
    <source>
        <dbReference type="ARBA" id="ARBA00023136"/>
    </source>
</evidence>
<comment type="subcellular location">
    <subcellularLocation>
        <location evidence="1 13">Membrane</location>
        <topology evidence="1 13">Multi-pass membrane protein</topology>
    </subcellularLocation>
</comment>
<feature type="transmembrane region" description="Helical" evidence="13">
    <location>
        <begin position="75"/>
        <end position="94"/>
    </location>
</feature>
<evidence type="ECO:0000256" key="1">
    <source>
        <dbReference type="ARBA" id="ARBA00004141"/>
    </source>
</evidence>
<comment type="domain">
    <text evidence="13">The segment S4 is probably the voltage-sensor and is characterized by a series of positively charged amino acids. The pore-forming region H5 is enclosed by the transmembrane segments S5 and S6 in the Shaker-type (1P/6TM) and contains the GYGD signature motif which seems to be involved in potassium selectivity.</text>
</comment>
<keyword evidence="10 13" id="KW-0406">Ion transport</keyword>
<dbReference type="InterPro" id="IPR018490">
    <property type="entry name" value="cNMP-bd_dom_sf"/>
</dbReference>
<dbReference type="Pfam" id="PF00027">
    <property type="entry name" value="cNMP_binding"/>
    <property type="match status" value="1"/>
</dbReference>
<comment type="subunit">
    <text evidence="13">The potassium channel is composed of a homo- or heterotetrameric complex of pore-forming subunits.</text>
</comment>
<evidence type="ECO:0000256" key="5">
    <source>
        <dbReference type="ARBA" id="ARBA00022692"/>
    </source>
</evidence>
<keyword evidence="7 13" id="KW-0851">Voltage-gated channel</keyword>
<dbReference type="InterPro" id="IPR000595">
    <property type="entry name" value="cNMP-bd_dom"/>
</dbReference>
<evidence type="ECO:0000256" key="7">
    <source>
        <dbReference type="ARBA" id="ARBA00022882"/>
    </source>
</evidence>
<evidence type="ECO:0000313" key="16">
    <source>
        <dbReference type="EMBL" id="EEE54098.1"/>
    </source>
</evidence>
<evidence type="ECO:0000256" key="3">
    <source>
        <dbReference type="ARBA" id="ARBA00022448"/>
    </source>
</evidence>
<feature type="domain" description="Cyclic nucleotide-binding" evidence="14">
    <location>
        <begin position="239"/>
        <end position="358"/>
    </location>
</feature>
<feature type="domain" description="KHA" evidence="15">
    <location>
        <begin position="413"/>
        <end position="484"/>
    </location>
</feature>
<accession>B9EU16</accession>
<name>B9EU16_ORYSJ</name>
<dbReference type="GO" id="GO:0034702">
    <property type="term" value="C:monoatomic ion channel complex"/>
    <property type="evidence" value="ECO:0007669"/>
    <property type="project" value="UniProtKB-KW"/>
</dbReference>
<dbReference type="PANTHER" id="PTHR45743:SF54">
    <property type="entry name" value="POTASSIUM CHANNEL KAT2"/>
    <property type="match status" value="1"/>
</dbReference>
<proteinExistence type="inferred from homology"/>
<keyword evidence="3 13" id="KW-0813">Transport</keyword>
<sequence>METISNIFHNDPLPPLGARANQSIKLRKFIISPYDSRYRTWETFLLVLVVYSAWICPFELAYLRNLSWKVSLVDNIIDSFFAIDIILTFFLAYLDQKSYLLVDDPKRIVARLEKDIRLNYYWIRCTKLISVTLFAVHCSGCFNYLIADRYPNPARTWIGAAIPNYRSQNLWRDTIHAASQFAARNQLPGHIKDEMLSHICLRYKTEGLKQKETLDSLPKGIRSSIACNLFLPVIEKVYLFHGVSFTCMIQLVTEMEAEYYPPREVVILQNEAPRDVYILVSGAVEERVEIDGTEKVQEVLCNGEIFGEIGVICSIPQPCAFHTIKVSQLLRLNTAVLKNIIKENSDDRRVILNNLSQKMNQDHRFSTEVMEKSLQMMHQHFGEYNRCSALNQDNEKNELKANNGHSMALEWKRVTIHMYSQRNKRPEAPLAKVINLPGSLDKLFAIACQKFNNYRLTKLVNPEFAEIDDITVIRDGDHLFFMEI</sequence>
<dbReference type="InterPro" id="IPR021789">
    <property type="entry name" value="KHA_dom"/>
</dbReference>
<protein>
    <recommendedName>
        <fullName evidence="13">Potassium channel</fullName>
    </recommendedName>
</protein>
<dbReference type="PANTHER" id="PTHR45743">
    <property type="entry name" value="POTASSIUM CHANNEL AKT1"/>
    <property type="match status" value="1"/>
</dbReference>
<comment type="function">
    <text evidence="13">Potassium channel.</text>
</comment>
<dbReference type="AlphaFoldDB" id="B9EU16"/>
<evidence type="ECO:0000256" key="4">
    <source>
        <dbReference type="ARBA" id="ARBA00022538"/>
    </source>
</evidence>
<dbReference type="EMBL" id="CM000138">
    <property type="protein sequence ID" value="EEE54098.1"/>
    <property type="molecule type" value="Genomic_DNA"/>
</dbReference>
<keyword evidence="12 13" id="KW-0407">Ion channel</keyword>
<evidence type="ECO:0000256" key="13">
    <source>
        <dbReference type="RuleBase" id="RU369015"/>
    </source>
</evidence>
<keyword evidence="5 13" id="KW-0812">Transmembrane</keyword>
<comment type="domain">
    <text evidence="13">The KHA domain (rich in hydrophobic and acidic residues) present in the C-terminal part is likely to be important for tetramerization.</text>
</comment>
<evidence type="ECO:0000259" key="14">
    <source>
        <dbReference type="PROSITE" id="PS50042"/>
    </source>
</evidence>
<feature type="transmembrane region" description="Helical" evidence="13">
    <location>
        <begin position="43"/>
        <end position="63"/>
    </location>
</feature>
<keyword evidence="9 13" id="KW-1133">Transmembrane helix</keyword>
<reference evidence="16" key="2">
    <citation type="submission" date="2008-12" db="EMBL/GenBank/DDBJ databases">
        <title>Improved gene annotation of the rice (Oryza sativa) genomes.</title>
        <authorList>
            <person name="Wang J."/>
            <person name="Li R."/>
            <person name="Fan W."/>
            <person name="Huang Q."/>
            <person name="Zhang J."/>
            <person name="Zhou Y."/>
            <person name="Hu Y."/>
            <person name="Zi S."/>
            <person name="Li J."/>
            <person name="Ni P."/>
            <person name="Zheng H."/>
            <person name="Zhang Y."/>
            <person name="Zhao M."/>
            <person name="Hao Q."/>
            <person name="McDermott J."/>
            <person name="Samudrala R."/>
            <person name="Kristiansen K."/>
            <person name="Wong G.K.-S."/>
        </authorList>
    </citation>
    <scope>NUCLEOTIDE SEQUENCE</scope>
</reference>
<evidence type="ECO:0000256" key="6">
    <source>
        <dbReference type="ARBA" id="ARBA00022826"/>
    </source>
</evidence>
<reference evidence="16" key="1">
    <citation type="journal article" date="2005" name="PLoS Biol.">
        <title>The genomes of Oryza sativa: a history of duplications.</title>
        <authorList>
            <person name="Yu J."/>
            <person name="Wang J."/>
            <person name="Lin W."/>
            <person name="Li S."/>
            <person name="Li H."/>
            <person name="Zhou J."/>
            <person name="Ni P."/>
            <person name="Dong W."/>
            <person name="Hu S."/>
            <person name="Zeng C."/>
            <person name="Zhang J."/>
            <person name="Zhang Y."/>
            <person name="Li R."/>
            <person name="Xu Z."/>
            <person name="Li S."/>
            <person name="Li X."/>
            <person name="Zheng H."/>
            <person name="Cong L."/>
            <person name="Lin L."/>
            <person name="Yin J."/>
            <person name="Geng J."/>
            <person name="Li G."/>
            <person name="Shi J."/>
            <person name="Liu J."/>
            <person name="Lv H."/>
            <person name="Li J."/>
            <person name="Wang J."/>
            <person name="Deng Y."/>
            <person name="Ran L."/>
            <person name="Shi X."/>
            <person name="Wang X."/>
            <person name="Wu Q."/>
            <person name="Li C."/>
            <person name="Ren X."/>
            <person name="Wang J."/>
            <person name="Wang X."/>
            <person name="Li D."/>
            <person name="Liu D."/>
            <person name="Zhang X."/>
            <person name="Ji Z."/>
            <person name="Zhao W."/>
            <person name="Sun Y."/>
            <person name="Zhang Z."/>
            <person name="Bao J."/>
            <person name="Han Y."/>
            <person name="Dong L."/>
            <person name="Ji J."/>
            <person name="Chen P."/>
            <person name="Wu S."/>
            <person name="Liu J."/>
            <person name="Xiao Y."/>
            <person name="Bu D."/>
            <person name="Tan J."/>
            <person name="Yang L."/>
            <person name="Ye C."/>
            <person name="Zhang J."/>
            <person name="Xu J."/>
            <person name="Zhou Y."/>
            <person name="Yu Y."/>
            <person name="Zhang B."/>
            <person name="Zhuang S."/>
            <person name="Wei H."/>
            <person name="Liu B."/>
            <person name="Lei M."/>
            <person name="Yu H."/>
            <person name="Li Y."/>
            <person name="Xu H."/>
            <person name="Wei S."/>
            <person name="He X."/>
            <person name="Fang L."/>
            <person name="Zhang Z."/>
            <person name="Zhang Y."/>
            <person name="Huang X."/>
            <person name="Su Z."/>
            <person name="Tong W."/>
            <person name="Li J."/>
            <person name="Tong Z."/>
            <person name="Li S."/>
            <person name="Ye J."/>
            <person name="Wang L."/>
            <person name="Fang L."/>
            <person name="Lei T."/>
            <person name="Chen C."/>
            <person name="Chen H."/>
            <person name="Xu Z."/>
            <person name="Li H."/>
            <person name="Huang H."/>
            <person name="Zhang F."/>
            <person name="Xu H."/>
            <person name="Li N."/>
            <person name="Zhao C."/>
            <person name="Li S."/>
            <person name="Dong L."/>
            <person name="Huang Y."/>
            <person name="Li L."/>
            <person name="Xi Y."/>
            <person name="Qi Q."/>
            <person name="Li W."/>
            <person name="Zhang B."/>
            <person name="Hu W."/>
            <person name="Zhang Y."/>
            <person name="Tian X."/>
            <person name="Jiao Y."/>
            <person name="Liang X."/>
            <person name="Jin J."/>
            <person name="Gao L."/>
            <person name="Zheng W."/>
            <person name="Hao B."/>
            <person name="Liu S."/>
            <person name="Wang W."/>
            <person name="Yuan L."/>
            <person name="Cao M."/>
            <person name="McDermott J."/>
            <person name="Samudrala R."/>
            <person name="Wang J."/>
            <person name="Wong G.K."/>
            <person name="Yang H."/>
        </authorList>
    </citation>
    <scope>NUCLEOTIDE SEQUENCE [LARGE SCALE GENOMIC DNA]</scope>
</reference>
<dbReference type="CDD" id="cd00038">
    <property type="entry name" value="CAP_ED"/>
    <property type="match status" value="1"/>
</dbReference>
<evidence type="ECO:0000259" key="15">
    <source>
        <dbReference type="PROSITE" id="PS51490"/>
    </source>
</evidence>
<keyword evidence="6 13" id="KW-0631">Potassium channel</keyword>
<evidence type="ECO:0000256" key="2">
    <source>
        <dbReference type="ARBA" id="ARBA00007929"/>
    </source>
</evidence>
<dbReference type="SUPFAM" id="SSF81324">
    <property type="entry name" value="Voltage-gated potassium channels"/>
    <property type="match status" value="1"/>
</dbReference>
<dbReference type="InterPro" id="IPR014710">
    <property type="entry name" value="RmlC-like_jellyroll"/>
</dbReference>